<evidence type="ECO:0000313" key="7">
    <source>
        <dbReference type="EMBL" id="KAL3805502.1"/>
    </source>
</evidence>
<dbReference type="Pfam" id="PF04366">
    <property type="entry name" value="Ysc84"/>
    <property type="match status" value="1"/>
</dbReference>
<dbReference type="CDD" id="cd00065">
    <property type="entry name" value="FYVE_like_SF"/>
    <property type="match status" value="1"/>
</dbReference>
<dbReference type="Proteomes" id="UP001530400">
    <property type="component" value="Unassembled WGS sequence"/>
</dbReference>
<dbReference type="PROSITE" id="PS50178">
    <property type="entry name" value="ZF_FYVE"/>
    <property type="match status" value="1"/>
</dbReference>
<dbReference type="Pfam" id="PF01363">
    <property type="entry name" value="FYVE"/>
    <property type="match status" value="1"/>
</dbReference>
<accession>A0ABD3QYX1</accession>
<dbReference type="InterPro" id="IPR013083">
    <property type="entry name" value="Znf_RING/FYVE/PHD"/>
</dbReference>
<feature type="domain" description="FYVE-type" evidence="6">
    <location>
        <begin position="47"/>
        <end position="136"/>
    </location>
</feature>
<dbReference type="InterPro" id="IPR051702">
    <property type="entry name" value="SH3_domain_YSC84-like"/>
</dbReference>
<dbReference type="InterPro" id="IPR007461">
    <property type="entry name" value="Ysc84_actin-binding"/>
</dbReference>
<dbReference type="SUPFAM" id="SSF57903">
    <property type="entry name" value="FYVE/PHD zinc finger"/>
    <property type="match status" value="1"/>
</dbReference>
<keyword evidence="8" id="KW-1185">Reference proteome</keyword>
<dbReference type="PANTHER" id="PTHR15629">
    <property type="entry name" value="SH3YL1 PROTEIN"/>
    <property type="match status" value="1"/>
</dbReference>
<evidence type="ECO:0000256" key="3">
    <source>
        <dbReference type="ARBA" id="ARBA00022833"/>
    </source>
</evidence>
<dbReference type="PANTHER" id="PTHR15629:SF2">
    <property type="entry name" value="SH3 DOMAIN-CONTAINING YSC84-LIKE PROTEIN 1"/>
    <property type="match status" value="1"/>
</dbReference>
<feature type="region of interest" description="Disordered" evidence="5">
    <location>
        <begin position="1"/>
        <end position="44"/>
    </location>
</feature>
<dbReference type="Gene3D" id="3.30.40.10">
    <property type="entry name" value="Zinc/RING finger domain, C3HC4 (zinc finger)"/>
    <property type="match status" value="1"/>
</dbReference>
<sequence>MSNQQQPSTDSDIYSPTIVTLPPIPGDATSISHDDDSSPHSSSWQSDLTSTTCKSCHCPFDAFQRRHHCRLCGFVFCQSCSSTRSLIPPSSLVLRTIASTESHMYLPNNNSPSLEYRMQQARLPQRTCDDCRLQLSPLQEELRQTNSNAARYNYINDGDGIRSLCNSPLAFTLGHEVRKAAYALSNLLPSSRNKIGPLTTVVSNNDFNVLSYPDPRYADPCRDNFKVDLTLRNVDKVHIPSRLLRKAKGIAIVTCAKGGLGFAGVEFGTGLVVARTSQEGEDRMTWSAPSALGLAGFSWGALFGAQVSDHIFLLMTEEAVRLFSTQDASIQLGVDVGVAVGPVGRSAEADLAASRTAMAPIYTYSLSKGLYAGVSMDGRVVVTRPRVNEKFYGRTVRAEELLNGSVPSPPAAQPLYDAIKRCLVYGDSVRGSNLPLDGNRANELDVSPTQESGYQSLNNRENNRSIAIPGGLFERLSHSTGLGMPVASPPIRTENPYNLAGRHDPTWQPNFSE</sequence>
<protein>
    <recommendedName>
        <fullName evidence="6">FYVE-type domain-containing protein</fullName>
    </recommendedName>
</protein>
<evidence type="ECO:0000259" key="6">
    <source>
        <dbReference type="PROSITE" id="PS50178"/>
    </source>
</evidence>
<dbReference type="InterPro" id="IPR011011">
    <property type="entry name" value="Znf_FYVE_PHD"/>
</dbReference>
<dbReference type="GO" id="GO:0008270">
    <property type="term" value="F:zinc ion binding"/>
    <property type="evidence" value="ECO:0007669"/>
    <property type="project" value="UniProtKB-KW"/>
</dbReference>
<keyword evidence="1" id="KW-0479">Metal-binding</keyword>
<dbReference type="SMART" id="SM00064">
    <property type="entry name" value="FYVE"/>
    <property type="match status" value="1"/>
</dbReference>
<evidence type="ECO:0000256" key="4">
    <source>
        <dbReference type="PROSITE-ProRule" id="PRU00091"/>
    </source>
</evidence>
<dbReference type="AlphaFoldDB" id="A0ABD3QYX1"/>
<feature type="region of interest" description="Disordered" evidence="5">
    <location>
        <begin position="440"/>
        <end position="461"/>
    </location>
</feature>
<evidence type="ECO:0000256" key="2">
    <source>
        <dbReference type="ARBA" id="ARBA00022771"/>
    </source>
</evidence>
<keyword evidence="3" id="KW-0862">Zinc</keyword>
<name>A0ABD3QYX1_9STRA</name>
<evidence type="ECO:0000313" key="8">
    <source>
        <dbReference type="Proteomes" id="UP001530400"/>
    </source>
</evidence>
<proteinExistence type="predicted"/>
<organism evidence="7 8">
    <name type="scientific">Cyclotella atomus</name>
    <dbReference type="NCBI Taxonomy" id="382360"/>
    <lineage>
        <taxon>Eukaryota</taxon>
        <taxon>Sar</taxon>
        <taxon>Stramenopiles</taxon>
        <taxon>Ochrophyta</taxon>
        <taxon>Bacillariophyta</taxon>
        <taxon>Coscinodiscophyceae</taxon>
        <taxon>Thalassiosirophycidae</taxon>
        <taxon>Stephanodiscales</taxon>
        <taxon>Stephanodiscaceae</taxon>
        <taxon>Cyclotella</taxon>
    </lineage>
</organism>
<keyword evidence="2 4" id="KW-0863">Zinc-finger</keyword>
<evidence type="ECO:0000256" key="1">
    <source>
        <dbReference type="ARBA" id="ARBA00022723"/>
    </source>
</evidence>
<feature type="region of interest" description="Disordered" evidence="5">
    <location>
        <begin position="484"/>
        <end position="513"/>
    </location>
</feature>
<reference evidence="7 8" key="1">
    <citation type="submission" date="2024-10" db="EMBL/GenBank/DDBJ databases">
        <title>Updated reference genomes for cyclostephanoid diatoms.</title>
        <authorList>
            <person name="Roberts W.R."/>
            <person name="Alverson A.J."/>
        </authorList>
    </citation>
    <scope>NUCLEOTIDE SEQUENCE [LARGE SCALE GENOMIC DNA]</scope>
    <source>
        <strain evidence="7 8">AJA010-31</strain>
    </source>
</reference>
<comment type="caution">
    <text evidence="7">The sequence shown here is derived from an EMBL/GenBank/DDBJ whole genome shotgun (WGS) entry which is preliminary data.</text>
</comment>
<dbReference type="InterPro" id="IPR017455">
    <property type="entry name" value="Znf_FYVE-rel"/>
</dbReference>
<dbReference type="EMBL" id="JALLPJ020000002">
    <property type="protein sequence ID" value="KAL3805502.1"/>
    <property type="molecule type" value="Genomic_DNA"/>
</dbReference>
<feature type="compositionally biased region" description="Polar residues" evidence="5">
    <location>
        <begin position="447"/>
        <end position="460"/>
    </location>
</feature>
<gene>
    <name evidence="7" type="ORF">ACHAWO_003012</name>
</gene>
<dbReference type="InterPro" id="IPR000306">
    <property type="entry name" value="Znf_FYVE"/>
</dbReference>
<evidence type="ECO:0000256" key="5">
    <source>
        <dbReference type="SAM" id="MobiDB-lite"/>
    </source>
</evidence>
<feature type="compositionally biased region" description="Polar residues" evidence="5">
    <location>
        <begin position="1"/>
        <end position="18"/>
    </location>
</feature>